<dbReference type="Proteomes" id="UP000238563">
    <property type="component" value="Unassembled WGS sequence"/>
</dbReference>
<evidence type="ECO:0000256" key="2">
    <source>
        <dbReference type="SAM" id="Phobius"/>
    </source>
</evidence>
<keyword evidence="2" id="KW-0472">Membrane</keyword>
<dbReference type="OrthoDB" id="7826912at2"/>
<keyword evidence="1" id="KW-0175">Coiled coil</keyword>
<sequence>MIQTALYFALGFLSAVLLALIFAPPVWRRAMLLTRRRVEAETPLTLNEIQAQRDGLRAEHAVSERKLEMTLAGIKEKSAQQLAVFSEKERQVRLLSADVAARDATIAELQASLAQRDQALEKSAEELAGTVQTLEQRSAELELLHRRLNSTETKADSLQIDVAAQTTRIENLSDELKEARRAKRDGEEQKHKLETELKALQHSLGQETKRGDGAETRASELMTKLSDNEAKLLRREKEVERLNERLRAIIAEGRKQGVAADHAPRGKQALVQAEESKRLREEMNALASQVVAMVARLEGPSSPVNKLLASAGGEVPVAYDENGETITSLADRIRALQKAASAVASNAGEPAKP</sequence>
<evidence type="ECO:0000313" key="4">
    <source>
        <dbReference type="Proteomes" id="UP000238563"/>
    </source>
</evidence>
<accession>A0A2S9JWM1</accession>
<dbReference type="SUPFAM" id="SSF57997">
    <property type="entry name" value="Tropomyosin"/>
    <property type="match status" value="1"/>
</dbReference>
<feature type="coiled-coil region" evidence="1">
    <location>
        <begin position="106"/>
        <end position="252"/>
    </location>
</feature>
<keyword evidence="2" id="KW-0812">Transmembrane</keyword>
<dbReference type="RefSeq" id="WP_105731973.1">
    <property type="nucleotide sequence ID" value="NZ_PVBT01000001.1"/>
</dbReference>
<feature type="transmembrane region" description="Helical" evidence="2">
    <location>
        <begin position="6"/>
        <end position="27"/>
    </location>
</feature>
<dbReference type="EMBL" id="PVBT01000001">
    <property type="protein sequence ID" value="PRD57731.1"/>
    <property type="molecule type" value="Genomic_DNA"/>
</dbReference>
<proteinExistence type="predicted"/>
<keyword evidence="2" id="KW-1133">Transmembrane helix</keyword>
<gene>
    <name evidence="3" type="ORF">C5750_00825</name>
</gene>
<evidence type="ECO:0000313" key="3">
    <source>
        <dbReference type="EMBL" id="PRD57731.1"/>
    </source>
</evidence>
<evidence type="ECO:0000256" key="1">
    <source>
        <dbReference type="SAM" id="Coils"/>
    </source>
</evidence>
<dbReference type="AlphaFoldDB" id="A0A2S9JWM1"/>
<organism evidence="3 4">
    <name type="scientific">Phyllobacterium myrsinacearum</name>
    <dbReference type="NCBI Taxonomy" id="28101"/>
    <lineage>
        <taxon>Bacteria</taxon>
        <taxon>Pseudomonadati</taxon>
        <taxon>Pseudomonadota</taxon>
        <taxon>Alphaproteobacteria</taxon>
        <taxon>Hyphomicrobiales</taxon>
        <taxon>Phyllobacteriaceae</taxon>
        <taxon>Phyllobacterium</taxon>
    </lineage>
</organism>
<name>A0A2S9JWM1_9HYPH</name>
<keyword evidence="4" id="KW-1185">Reference proteome</keyword>
<protein>
    <submittedName>
        <fullName evidence="3">Uncharacterized protein</fullName>
    </submittedName>
</protein>
<reference evidence="3 4" key="1">
    <citation type="submission" date="2018-02" db="EMBL/GenBank/DDBJ databases">
        <title>The draft genome of Phyllobacterium myrsinacearum DSM5892.</title>
        <authorList>
            <person name="Li L."/>
            <person name="Liu L."/>
            <person name="Zhang X."/>
            <person name="Wang T."/>
        </authorList>
    </citation>
    <scope>NUCLEOTIDE SEQUENCE [LARGE SCALE GENOMIC DNA]</scope>
    <source>
        <strain evidence="3 4">DSM 5892</strain>
    </source>
</reference>
<comment type="caution">
    <text evidence="3">The sequence shown here is derived from an EMBL/GenBank/DDBJ whole genome shotgun (WGS) entry which is preliminary data.</text>
</comment>